<dbReference type="InterPro" id="IPR050265">
    <property type="entry name" value="Fe/Mn_Superoxide_Dismutase"/>
</dbReference>
<dbReference type="Gene3D" id="1.10.287.990">
    <property type="entry name" value="Fe,Mn superoxide dismutase (SOD) domain"/>
    <property type="match status" value="1"/>
</dbReference>
<dbReference type="EMBL" id="MN516533">
    <property type="protein sequence ID" value="QKV26157.1"/>
    <property type="molecule type" value="Genomic_DNA"/>
</dbReference>
<dbReference type="Pfam" id="PF02777">
    <property type="entry name" value="Sod_Fe_C"/>
    <property type="match status" value="1"/>
</dbReference>
<feature type="domain" description="Manganese/iron superoxide dismutase C-terminal" evidence="10">
    <location>
        <begin position="112"/>
        <end position="212"/>
    </location>
</feature>
<comment type="catalytic activity">
    <reaction evidence="6 8">
        <text>2 superoxide + 2 H(+) = H2O2 + O2</text>
        <dbReference type="Rhea" id="RHEA:20696"/>
        <dbReference type="ChEBI" id="CHEBI:15378"/>
        <dbReference type="ChEBI" id="CHEBI:15379"/>
        <dbReference type="ChEBI" id="CHEBI:16240"/>
        <dbReference type="ChEBI" id="CHEBI:18421"/>
        <dbReference type="EC" id="1.15.1.1"/>
    </reaction>
</comment>
<evidence type="ECO:0000256" key="2">
    <source>
        <dbReference type="ARBA" id="ARBA00008714"/>
    </source>
</evidence>
<evidence type="ECO:0000313" key="12">
    <source>
        <dbReference type="EMBL" id="QBK46546.1"/>
    </source>
</evidence>
<reference evidence="11" key="1">
    <citation type="submission" date="2018-06" db="EMBL/GenBank/DDBJ databases">
        <title>Superoxide dismutases in Philasterides dicentrarchi.</title>
        <authorList>
            <person name="Folgueira I."/>
            <person name="deFelipe A.P."/>
            <person name="Lamas J."/>
            <person name="Leiro J."/>
        </authorList>
    </citation>
    <scope>NUCLEOTIDE SEQUENCE</scope>
</reference>
<dbReference type="SMR" id="A0A410JA19"/>
<dbReference type="InterPro" id="IPR019833">
    <property type="entry name" value="Mn/Fe_SOD_BS"/>
</dbReference>
<dbReference type="InterPro" id="IPR036324">
    <property type="entry name" value="Mn/Fe_SOD_N_sf"/>
</dbReference>
<dbReference type="FunFam" id="1.10.287.990:FF:000001">
    <property type="entry name" value="Superoxide dismutase"/>
    <property type="match status" value="1"/>
</dbReference>
<dbReference type="EMBL" id="MK348948">
    <property type="protein sequence ID" value="QBK46546.1"/>
    <property type="molecule type" value="mRNA"/>
</dbReference>
<dbReference type="EC" id="1.15.1.1" evidence="8"/>
<comment type="function">
    <text evidence="8">Destroys radicals which are normally produced within the cells and which are toxic to biological systems.</text>
</comment>
<evidence type="ECO:0000313" key="11">
    <source>
        <dbReference type="EMBL" id="QAR17771.1"/>
    </source>
</evidence>
<comment type="similarity">
    <text evidence="2 8">Belongs to the iron/manganese superoxide dismutase family.</text>
</comment>
<dbReference type="PRINTS" id="PR01703">
    <property type="entry name" value="MNSODISMTASE"/>
</dbReference>
<evidence type="ECO:0000256" key="3">
    <source>
        <dbReference type="ARBA" id="ARBA00022723"/>
    </source>
</evidence>
<keyword evidence="3 7" id="KW-0479">Metal-binding</keyword>
<evidence type="ECO:0000256" key="8">
    <source>
        <dbReference type="RuleBase" id="RU000414"/>
    </source>
</evidence>
<dbReference type="EMBL" id="MH427344">
    <property type="protein sequence ID" value="QAR17771.1"/>
    <property type="molecule type" value="mRNA"/>
</dbReference>
<feature type="domain" description="Manganese/iron superoxide dismutase N-terminal" evidence="9">
    <location>
        <begin position="19"/>
        <end position="98"/>
    </location>
</feature>
<gene>
    <name evidence="12" type="primary">sod</name>
</gene>
<dbReference type="PANTHER" id="PTHR11404:SF6">
    <property type="entry name" value="SUPEROXIDE DISMUTASE [MN], MITOCHONDRIAL"/>
    <property type="match status" value="1"/>
</dbReference>
<dbReference type="PIRSF" id="PIRSF000349">
    <property type="entry name" value="SODismutase"/>
    <property type="match status" value="1"/>
</dbReference>
<name>A0A410JA19_9CILI</name>
<evidence type="ECO:0000259" key="9">
    <source>
        <dbReference type="Pfam" id="PF00081"/>
    </source>
</evidence>
<keyword evidence="5" id="KW-0408">Iron</keyword>
<evidence type="ECO:0000256" key="5">
    <source>
        <dbReference type="ARBA" id="ARBA00023004"/>
    </source>
</evidence>
<evidence type="ECO:0000256" key="4">
    <source>
        <dbReference type="ARBA" id="ARBA00023002"/>
    </source>
</evidence>
<dbReference type="SUPFAM" id="SSF54719">
    <property type="entry name" value="Fe,Mn superoxide dismutase (SOD), C-terminal domain"/>
    <property type="match status" value="1"/>
</dbReference>
<dbReference type="InterPro" id="IPR001189">
    <property type="entry name" value="Mn/Fe_SOD"/>
</dbReference>
<organism evidence="11">
    <name type="scientific">Philasterides dicentrarchi</name>
    <dbReference type="NCBI Taxonomy" id="282688"/>
    <lineage>
        <taxon>Eukaryota</taxon>
        <taxon>Sar</taxon>
        <taxon>Alveolata</taxon>
        <taxon>Ciliophora</taxon>
        <taxon>Intramacronucleata</taxon>
        <taxon>Oligohymenophorea</taxon>
        <taxon>Scuticociliatia</taxon>
        <taxon>Philasterida</taxon>
        <taxon>Philasteridae</taxon>
        <taxon>Philasterides</taxon>
    </lineage>
</organism>
<dbReference type="PROSITE" id="PS00088">
    <property type="entry name" value="SOD_MN"/>
    <property type="match status" value="1"/>
</dbReference>
<feature type="binding site" evidence="7">
    <location>
        <position position="179"/>
    </location>
    <ligand>
        <name>Mn(2+)</name>
        <dbReference type="ChEBI" id="CHEBI:29035"/>
    </ligand>
</feature>
<dbReference type="InterPro" id="IPR036314">
    <property type="entry name" value="SOD_C_sf"/>
</dbReference>
<dbReference type="InterPro" id="IPR019832">
    <property type="entry name" value="Mn/Fe_SOD_C"/>
</dbReference>
<dbReference type="Gene3D" id="3.55.40.20">
    <property type="entry name" value="Iron/manganese superoxide dismutase, C-terminal domain"/>
    <property type="match status" value="1"/>
</dbReference>
<evidence type="ECO:0000256" key="7">
    <source>
        <dbReference type="PIRSR" id="PIRSR000349-1"/>
    </source>
</evidence>
<protein>
    <recommendedName>
        <fullName evidence="8">Superoxide dismutase</fullName>
        <ecNumber evidence="8">1.15.1.1</ecNumber>
    </recommendedName>
</protein>
<dbReference type="GO" id="GO:0005739">
    <property type="term" value="C:mitochondrion"/>
    <property type="evidence" value="ECO:0007669"/>
    <property type="project" value="TreeGrafter"/>
</dbReference>
<reference evidence="12" key="2">
    <citation type="journal article" date="2019" name="Sci. Rep.">
        <title>Identification and Molecular Characterization of Superoxide Dismutases Isolated From A Scuticociliate Parasite: Physiological Role in Oxidative Stress.</title>
        <authorList>
            <person name="Folgueira I."/>
            <person name="Lamas J."/>
            <person name="de Felipe A.P."/>
            <person name="Sueiro R.A."/>
            <person name="Leiro J.M."/>
        </authorList>
    </citation>
    <scope>NUCLEOTIDE SEQUENCE</scope>
    <source>
        <strain evidence="12">I1</strain>
    </source>
</reference>
<evidence type="ECO:0000256" key="6">
    <source>
        <dbReference type="ARBA" id="ARBA00049204"/>
    </source>
</evidence>
<dbReference type="AlphaFoldDB" id="A0A410JA19"/>
<evidence type="ECO:0000256" key="1">
    <source>
        <dbReference type="ARBA" id="ARBA00001962"/>
    </source>
</evidence>
<dbReference type="Pfam" id="PF00081">
    <property type="entry name" value="Sod_Fe_N"/>
    <property type="match status" value="1"/>
</dbReference>
<sequence length="220" mass="25074">MKSLTKLIRYRFSSYTPATLPKLDFEYGELEPVLSANLLSFHHGKHHQTYVNNLNAIYKQIEDATAQGDAKKVASLQPALRFNLGGHLNHSIYWKNLAPKGKGGGVLPQASSPLSQAIQQQYGGYESFMQEFNKRAAAIQGSGWGWLAYDTVNKNLRLFELANQEIPDFSDCIPLLTIDMWEHAFYLDYQNVKVKYLSDIWQIVNWADVEARYLDAIKQN</sequence>
<dbReference type="GO" id="GO:0030145">
    <property type="term" value="F:manganese ion binding"/>
    <property type="evidence" value="ECO:0007669"/>
    <property type="project" value="TreeGrafter"/>
</dbReference>
<feature type="binding site" evidence="7">
    <location>
        <position position="42"/>
    </location>
    <ligand>
        <name>Mn(2+)</name>
        <dbReference type="ChEBI" id="CHEBI:29035"/>
    </ligand>
</feature>
<evidence type="ECO:0000259" key="10">
    <source>
        <dbReference type="Pfam" id="PF02777"/>
    </source>
</evidence>
<accession>A0A410JA19</accession>
<feature type="binding site" evidence="7">
    <location>
        <position position="183"/>
    </location>
    <ligand>
        <name>Mn(2+)</name>
        <dbReference type="ChEBI" id="CHEBI:29035"/>
    </ligand>
</feature>
<feature type="binding site" evidence="7">
    <location>
        <position position="90"/>
    </location>
    <ligand>
        <name>Mn(2+)</name>
        <dbReference type="ChEBI" id="CHEBI:29035"/>
    </ligand>
</feature>
<dbReference type="PANTHER" id="PTHR11404">
    <property type="entry name" value="SUPEROXIDE DISMUTASE 2"/>
    <property type="match status" value="1"/>
</dbReference>
<dbReference type="InterPro" id="IPR019831">
    <property type="entry name" value="Mn/Fe_SOD_N"/>
</dbReference>
<keyword evidence="4 8" id="KW-0560">Oxidoreductase</keyword>
<comment type="cofactor">
    <cofactor evidence="1">
        <name>Fe cation</name>
        <dbReference type="ChEBI" id="CHEBI:24875"/>
    </cofactor>
</comment>
<dbReference type="SUPFAM" id="SSF46609">
    <property type="entry name" value="Fe,Mn superoxide dismutase (SOD), N-terminal domain"/>
    <property type="match status" value="1"/>
</dbReference>
<proteinExistence type="evidence at transcript level"/>
<dbReference type="GO" id="GO:0004784">
    <property type="term" value="F:superoxide dismutase activity"/>
    <property type="evidence" value="ECO:0007669"/>
    <property type="project" value="UniProtKB-EC"/>
</dbReference>
<dbReference type="FunFam" id="3.55.40.20:FF:000004">
    <property type="entry name" value="Superoxide dismutase [Fe]"/>
    <property type="match status" value="1"/>
</dbReference>